<dbReference type="Pfam" id="PF03641">
    <property type="entry name" value="Lysine_decarbox"/>
    <property type="match status" value="1"/>
</dbReference>
<evidence type="ECO:0000256" key="1">
    <source>
        <dbReference type="ARBA" id="ARBA00000274"/>
    </source>
</evidence>
<comment type="catalytic activity">
    <reaction evidence="1">
        <text>AMP + H2O = D-ribose 5-phosphate + adenine</text>
        <dbReference type="Rhea" id="RHEA:20129"/>
        <dbReference type="ChEBI" id="CHEBI:15377"/>
        <dbReference type="ChEBI" id="CHEBI:16708"/>
        <dbReference type="ChEBI" id="CHEBI:78346"/>
        <dbReference type="ChEBI" id="CHEBI:456215"/>
        <dbReference type="EC" id="3.2.2.4"/>
    </reaction>
</comment>
<organism evidence="4 5">
    <name type="scientific">Mariprofundus ferrooxydans PV-1</name>
    <dbReference type="NCBI Taxonomy" id="314345"/>
    <lineage>
        <taxon>Bacteria</taxon>
        <taxon>Pseudomonadati</taxon>
        <taxon>Pseudomonadota</taxon>
        <taxon>Candidatius Mariprofundia</taxon>
        <taxon>Mariprofundales</taxon>
        <taxon>Mariprofundaceae</taxon>
        <taxon>Mariprofundus</taxon>
    </lineage>
</organism>
<dbReference type="STRING" id="314344.AL013_05220"/>
<gene>
    <name evidence="4" type="ORF">SPV1_02212</name>
</gene>
<dbReference type="InParanoid" id="Q0F226"/>
<evidence type="ECO:0000256" key="2">
    <source>
        <dbReference type="ARBA" id="ARBA00011985"/>
    </source>
</evidence>
<accession>Q0F226</accession>
<dbReference type="EC" id="3.2.2.4" evidence="2"/>
<dbReference type="SUPFAM" id="SSF102405">
    <property type="entry name" value="MCP/YpsA-like"/>
    <property type="match status" value="1"/>
</dbReference>
<dbReference type="eggNOG" id="COG1611">
    <property type="taxonomic scope" value="Bacteria"/>
</dbReference>
<dbReference type="OrthoDB" id="9801098at2"/>
<keyword evidence="5" id="KW-1185">Reference proteome</keyword>
<dbReference type="InterPro" id="IPR031100">
    <property type="entry name" value="LOG_fam"/>
</dbReference>
<proteinExistence type="predicted"/>
<dbReference type="InterPro" id="IPR052341">
    <property type="entry name" value="LOG_family_nucleotidases"/>
</dbReference>
<comment type="caution">
    <text evidence="4">The sequence shown here is derived from an EMBL/GenBank/DDBJ whole genome shotgun (WGS) entry which is preliminary data.</text>
</comment>
<sequence length="352" mass="40438">MTELECIDDLPEPLRTHVHKLLSDYQHDSPYKRALVIETMRLISSDIGNADIKMLARTLTELRKGLNVFKPYQSWRKVSIFGSARTQPTHPRYIQTRECARALKEAGFMIITGGGGGLMQAANEGASEQNSFAININLPMEQQANPVMDGSPRHFYCQYFFTRKLFFLKESDAVVLTPGGFGTLDEAFETLTLLQTGRNPPIPVVLLEAPGDDYWGPLTRSWMRRLAHDQLIDADDHHLLYHTDNIHSVVEYISDYYTNYHSFRYVGQCILLRMLNPLSDDVMQQLNAEFSDVLSQGCIEQVFGWPRSDDACYSHLPRLRMHLDRRRMNALPQIIRRMNALYRDHLADEGQD</sequence>
<dbReference type="RefSeq" id="WP_009850743.1">
    <property type="nucleotide sequence ID" value="NZ_DS022295.1"/>
</dbReference>
<dbReference type="GO" id="GO:0005829">
    <property type="term" value="C:cytosol"/>
    <property type="evidence" value="ECO:0007669"/>
    <property type="project" value="TreeGrafter"/>
</dbReference>
<dbReference type="EMBL" id="AATS01000002">
    <property type="protein sequence ID" value="EAU55724.1"/>
    <property type="molecule type" value="Genomic_DNA"/>
</dbReference>
<evidence type="ECO:0000256" key="3">
    <source>
        <dbReference type="ARBA" id="ARBA00031983"/>
    </source>
</evidence>
<name>Q0F226_9PROT</name>
<dbReference type="HOGENOM" id="CLU_058336_0_2_0"/>
<dbReference type="PANTHER" id="PTHR43393">
    <property type="entry name" value="CYTOKININ RIBOSIDE 5'-MONOPHOSPHATE PHOSPHORIBOHYDROLASE"/>
    <property type="match status" value="1"/>
</dbReference>
<dbReference type="Proteomes" id="UP000005297">
    <property type="component" value="Unassembled WGS sequence"/>
</dbReference>
<evidence type="ECO:0000313" key="4">
    <source>
        <dbReference type="EMBL" id="EAU55724.1"/>
    </source>
</evidence>
<evidence type="ECO:0000313" key="5">
    <source>
        <dbReference type="Proteomes" id="UP000005297"/>
    </source>
</evidence>
<dbReference type="GO" id="GO:0008714">
    <property type="term" value="F:AMP nucleosidase activity"/>
    <property type="evidence" value="ECO:0007669"/>
    <property type="project" value="UniProtKB-EC"/>
</dbReference>
<reference evidence="4 5" key="1">
    <citation type="submission" date="2006-09" db="EMBL/GenBank/DDBJ databases">
        <authorList>
            <person name="Emerson D."/>
            <person name="Ferriera S."/>
            <person name="Johnson J."/>
            <person name="Kravitz S."/>
            <person name="Halpern A."/>
            <person name="Remington K."/>
            <person name="Beeson K."/>
            <person name="Tran B."/>
            <person name="Rogers Y.-H."/>
            <person name="Friedman R."/>
            <person name="Venter J.C."/>
        </authorList>
    </citation>
    <scope>NUCLEOTIDE SEQUENCE [LARGE SCALE GENOMIC DNA]</scope>
    <source>
        <strain evidence="4 5">PV-1</strain>
    </source>
</reference>
<dbReference type="AlphaFoldDB" id="Q0F226"/>
<dbReference type="Gene3D" id="3.40.50.450">
    <property type="match status" value="1"/>
</dbReference>
<dbReference type="PANTHER" id="PTHR43393:SF2">
    <property type="entry name" value="CYTOKININ RIBOSIDE 5'-MONOPHOSPHATE PHOSPHORIBOHYDROLASE"/>
    <property type="match status" value="1"/>
</dbReference>
<protein>
    <recommendedName>
        <fullName evidence="3">AMP nucleosidase</fullName>
        <ecNumber evidence="2">3.2.2.4</ecNumber>
    </recommendedName>
    <alternativeName>
        <fullName evidence="3">AMP nucleosidase</fullName>
    </alternativeName>
</protein>